<dbReference type="InterPro" id="IPR000644">
    <property type="entry name" value="CBS_dom"/>
</dbReference>
<dbReference type="Gene3D" id="3.90.1280.20">
    <property type="match status" value="1"/>
</dbReference>
<gene>
    <name evidence="10" type="ORF">HMPREF9629_01858</name>
</gene>
<evidence type="ECO:0000313" key="11">
    <source>
        <dbReference type="Proteomes" id="UP000006437"/>
    </source>
</evidence>
<dbReference type="InterPro" id="IPR004097">
    <property type="entry name" value="DHHA2"/>
</dbReference>
<organism evidence="10 11">
    <name type="scientific">Peptoanaerobacter stomatis</name>
    <dbReference type="NCBI Taxonomy" id="796937"/>
    <lineage>
        <taxon>Bacteria</taxon>
        <taxon>Bacillati</taxon>
        <taxon>Bacillota</taxon>
        <taxon>Clostridia</taxon>
        <taxon>Peptostreptococcales</taxon>
        <taxon>Filifactoraceae</taxon>
        <taxon>Peptoanaerobacter</taxon>
    </lineage>
</organism>
<keyword evidence="3" id="KW-0479">Metal-binding</keyword>
<dbReference type="InterPro" id="IPR001667">
    <property type="entry name" value="DDH_dom"/>
</dbReference>
<dbReference type="SUPFAM" id="SSF64182">
    <property type="entry name" value="DHH phosphoesterases"/>
    <property type="match status" value="1"/>
</dbReference>
<evidence type="ECO:0000256" key="5">
    <source>
        <dbReference type="ARBA" id="ARBA00023211"/>
    </source>
</evidence>
<dbReference type="BioCyc" id="EBAC796937-HMP:GMGH-1866-MONOMER"/>
<evidence type="ECO:0000256" key="6">
    <source>
        <dbReference type="ARBA" id="ARBA00032535"/>
    </source>
</evidence>
<feature type="domain" description="CBS" evidence="9">
    <location>
        <begin position="70"/>
        <end position="131"/>
    </location>
</feature>
<evidence type="ECO:0000256" key="1">
    <source>
        <dbReference type="ARBA" id="ARBA00001936"/>
    </source>
</evidence>
<evidence type="ECO:0000313" key="10">
    <source>
        <dbReference type="EMBL" id="EHL15469.1"/>
    </source>
</evidence>
<sequence length="539" mass="61715">MNTFVFGHKNPDTDSVCSSIAYSYYKDKIGEKVEPRVLGDIRREAGFVLDYFNITAPKLLTDVKVQASDLHYDKIIPLTVNSSVYETYMIMEKEKIHSLPIVDDDFKLIGIVSMKDIAGALIHINSNCVDTNLKSFVNVFSNHNLRIICADNYDMKIQGLLKVFNPNVPNDATFKEGEVIILKEYHKKEFFSKLEFPISFLILTQFSELSKEEMEKIKKYDIPVISIDLNSPMIIKKMQQTDSIASIMKKDKISYFVLKDYLNDIKESMLKTNFRNYPLVDENGKYVGLIARKHLLKVGRKKVILVDHNEFAQSAAGIEEANILEIVDHHKIGGINTSEPIQFLNMPVGSTCTIVYELFKNSAMDIPYKIAGCLISGILSDTLYFKSPTCTQKDIEAVESLNRILKLDLDNYTNMMFKAGSSIEDMSLKDILYNDFKEFTIRNRKIAVSQLFTMDIEELEDKKEELLDYMKDVKEKNAYNTLIFVVTDILKEGSYIYYVSDEPSIIKQAFNTSGEQGKFLSYIVSRKKQIIPMIINVLD</sequence>
<keyword evidence="4" id="KW-0378">Hydrolase</keyword>
<comment type="cofactor">
    <cofactor evidence="1">
        <name>Mn(2+)</name>
        <dbReference type="ChEBI" id="CHEBI:29035"/>
    </cofactor>
</comment>
<dbReference type="InterPro" id="IPR046342">
    <property type="entry name" value="CBS_dom_sf"/>
</dbReference>
<evidence type="ECO:0000256" key="7">
    <source>
        <dbReference type="ARBA" id="ARBA00047820"/>
    </source>
</evidence>
<dbReference type="Pfam" id="PF02833">
    <property type="entry name" value="DHHA2"/>
    <property type="match status" value="1"/>
</dbReference>
<name>G9X0C2_9FIRM</name>
<dbReference type="EC" id="3.6.1.1" evidence="2"/>
<dbReference type="HOGENOM" id="CLU_025243_1_0_9"/>
<dbReference type="NCBIfam" id="NF011443">
    <property type="entry name" value="PRK14869.1-5"/>
    <property type="match status" value="1"/>
</dbReference>
<dbReference type="GO" id="GO:0046872">
    <property type="term" value="F:metal ion binding"/>
    <property type="evidence" value="ECO:0007669"/>
    <property type="project" value="UniProtKB-KW"/>
</dbReference>
<evidence type="ECO:0000256" key="2">
    <source>
        <dbReference type="ARBA" id="ARBA00012146"/>
    </source>
</evidence>
<evidence type="ECO:0000256" key="4">
    <source>
        <dbReference type="ARBA" id="ARBA00022801"/>
    </source>
</evidence>
<dbReference type="GO" id="GO:0004427">
    <property type="term" value="F:inorganic diphosphate phosphatase activity"/>
    <property type="evidence" value="ECO:0007669"/>
    <property type="project" value="UniProtKB-EC"/>
</dbReference>
<dbReference type="CDD" id="cd04597">
    <property type="entry name" value="CBS_pair_inorgPPase"/>
    <property type="match status" value="1"/>
</dbReference>
<reference evidence="10 11" key="1">
    <citation type="submission" date="2011-08" db="EMBL/GenBank/DDBJ databases">
        <title>The Genome Sequence of Eubacteriaceae bacterium ACC19a.</title>
        <authorList>
            <consortium name="The Broad Institute Genome Sequencing Platform"/>
            <person name="Earl A."/>
            <person name="Ward D."/>
            <person name="Feldgarden M."/>
            <person name="Gevers D."/>
            <person name="Sizova M."/>
            <person name="Hazen A."/>
            <person name="Epstein S."/>
            <person name="Young S.K."/>
            <person name="Zeng Q."/>
            <person name="Gargeya S."/>
            <person name="Fitzgerald M."/>
            <person name="Haas B."/>
            <person name="Abouelleil A."/>
            <person name="Alvarado L."/>
            <person name="Arachchi H.M."/>
            <person name="Berlin A."/>
            <person name="Brown A."/>
            <person name="Chapman S.B."/>
            <person name="Chen Z."/>
            <person name="Dunbar C."/>
            <person name="Freedman E."/>
            <person name="Gearin G."/>
            <person name="Gellesch M."/>
            <person name="Goldberg J."/>
            <person name="Griggs A."/>
            <person name="Gujja S."/>
            <person name="Heiman D."/>
            <person name="Howarth C."/>
            <person name="Larson L."/>
            <person name="Lui A."/>
            <person name="MacDonald P.J.P."/>
            <person name="Montmayeur A."/>
            <person name="Murphy C."/>
            <person name="Neiman D."/>
            <person name="Pearson M."/>
            <person name="Priest M."/>
            <person name="Roberts A."/>
            <person name="Saif S."/>
            <person name="Shea T."/>
            <person name="Shenoy N."/>
            <person name="Sisk P."/>
            <person name="Stolte C."/>
            <person name="Sykes S."/>
            <person name="Wortman J."/>
            <person name="Nusbaum C."/>
            <person name="Birren B."/>
        </authorList>
    </citation>
    <scope>NUCLEOTIDE SEQUENCE [LARGE SCALE GENOMIC DNA]</scope>
    <source>
        <strain evidence="10 11">ACC19a</strain>
    </source>
</reference>
<dbReference type="Pfam" id="PF01368">
    <property type="entry name" value="DHH"/>
    <property type="match status" value="2"/>
</dbReference>
<dbReference type="SMART" id="SM01131">
    <property type="entry name" value="DHHA2"/>
    <property type="match status" value="1"/>
</dbReference>
<comment type="catalytic activity">
    <reaction evidence="7">
        <text>diphosphate + H2O = 2 phosphate + H(+)</text>
        <dbReference type="Rhea" id="RHEA:24576"/>
        <dbReference type="ChEBI" id="CHEBI:15377"/>
        <dbReference type="ChEBI" id="CHEBI:15378"/>
        <dbReference type="ChEBI" id="CHEBI:33019"/>
        <dbReference type="ChEBI" id="CHEBI:43474"/>
        <dbReference type="EC" id="3.6.1.1"/>
    </reaction>
</comment>
<dbReference type="PATRIC" id="fig|796937.3.peg.1069"/>
<dbReference type="InterPro" id="IPR038763">
    <property type="entry name" value="DHH_sf"/>
</dbReference>
<evidence type="ECO:0000259" key="9">
    <source>
        <dbReference type="PROSITE" id="PS51371"/>
    </source>
</evidence>
<dbReference type="Pfam" id="PF00571">
    <property type="entry name" value="CBS"/>
    <property type="match status" value="2"/>
</dbReference>
<dbReference type="Gene3D" id="3.90.1640.10">
    <property type="entry name" value="inorganic pyrophosphatase (n-terminal core)"/>
    <property type="match status" value="2"/>
</dbReference>
<dbReference type="PANTHER" id="PTHR12112:SF22">
    <property type="entry name" value="MANGANESE-DEPENDENT INORGANIC PYROPHOSPHATASE-RELATED"/>
    <property type="match status" value="1"/>
</dbReference>
<keyword evidence="5" id="KW-0464">Manganese</keyword>
<dbReference type="RefSeq" id="WP_009526087.1">
    <property type="nucleotide sequence ID" value="NZ_JH414561.1"/>
</dbReference>
<dbReference type="InterPro" id="IPR038222">
    <property type="entry name" value="DHHA2_dom_sf"/>
</dbReference>
<dbReference type="Gene3D" id="3.10.310.20">
    <property type="entry name" value="DHHA2 domain"/>
    <property type="match status" value="1"/>
</dbReference>
<dbReference type="EMBL" id="AFZE01000013">
    <property type="protein sequence ID" value="EHL15469.1"/>
    <property type="molecule type" value="Genomic_DNA"/>
</dbReference>
<dbReference type="AlphaFoldDB" id="G9X0C2"/>
<proteinExistence type="predicted"/>
<dbReference type="SUPFAM" id="SSF54631">
    <property type="entry name" value="CBS-domain pair"/>
    <property type="match status" value="1"/>
</dbReference>
<dbReference type="PROSITE" id="PS51371">
    <property type="entry name" value="CBS"/>
    <property type="match status" value="2"/>
</dbReference>
<dbReference type="SMART" id="SM00116">
    <property type="entry name" value="CBS"/>
    <property type="match status" value="2"/>
</dbReference>
<feature type="domain" description="CBS" evidence="9">
    <location>
        <begin position="248"/>
        <end position="306"/>
    </location>
</feature>
<dbReference type="GO" id="GO:0005737">
    <property type="term" value="C:cytoplasm"/>
    <property type="evidence" value="ECO:0007669"/>
    <property type="project" value="InterPro"/>
</dbReference>
<dbReference type="FunFam" id="3.90.1640.10:FF:000001">
    <property type="entry name" value="Probable manganese-dependent inorganic pyrophosphatase"/>
    <property type="match status" value="1"/>
</dbReference>
<dbReference type="Proteomes" id="UP000006437">
    <property type="component" value="Unassembled WGS sequence"/>
</dbReference>
<evidence type="ECO:0000256" key="8">
    <source>
        <dbReference type="PROSITE-ProRule" id="PRU00703"/>
    </source>
</evidence>
<accession>G9X0C2</accession>
<evidence type="ECO:0000256" key="3">
    <source>
        <dbReference type="ARBA" id="ARBA00022723"/>
    </source>
</evidence>
<comment type="caution">
    <text evidence="10">The sequence shown here is derived from an EMBL/GenBank/DDBJ whole genome shotgun (WGS) entry which is preliminary data.</text>
</comment>
<keyword evidence="8" id="KW-0129">CBS domain</keyword>
<protein>
    <recommendedName>
        <fullName evidence="2">inorganic diphosphatase</fullName>
        <ecNumber evidence="2">3.6.1.1</ecNumber>
    </recommendedName>
    <alternativeName>
        <fullName evidence="6">Pyrophosphate phospho-hydrolase</fullName>
    </alternativeName>
</protein>
<dbReference type="PANTHER" id="PTHR12112">
    <property type="entry name" value="BNIP - RELATED"/>
    <property type="match status" value="1"/>
</dbReference>